<dbReference type="Proteomes" id="UP000076584">
    <property type="component" value="Unassembled WGS sequence"/>
</dbReference>
<dbReference type="EMBL" id="LFIW01002706">
    <property type="protein sequence ID" value="KZL64295.1"/>
    <property type="molecule type" value="Genomic_DNA"/>
</dbReference>
<name>A0A161VFC4_COLIC</name>
<protein>
    <submittedName>
        <fullName evidence="1">Uncharacterized protein</fullName>
    </submittedName>
</protein>
<accession>A0A161VFC4</accession>
<organism evidence="1 2">
    <name type="scientific">Colletotrichum incanum</name>
    <name type="common">Soybean anthracnose fungus</name>
    <dbReference type="NCBI Taxonomy" id="1573173"/>
    <lineage>
        <taxon>Eukaryota</taxon>
        <taxon>Fungi</taxon>
        <taxon>Dikarya</taxon>
        <taxon>Ascomycota</taxon>
        <taxon>Pezizomycotina</taxon>
        <taxon>Sordariomycetes</taxon>
        <taxon>Hypocreomycetidae</taxon>
        <taxon>Glomerellales</taxon>
        <taxon>Glomerellaceae</taxon>
        <taxon>Colletotrichum</taxon>
        <taxon>Colletotrichum spaethianum species complex</taxon>
    </lineage>
</organism>
<gene>
    <name evidence="1" type="ORF">CI238_00570</name>
</gene>
<proteinExistence type="predicted"/>
<comment type="caution">
    <text evidence="1">The sequence shown here is derived from an EMBL/GenBank/DDBJ whole genome shotgun (WGS) entry which is preliminary data.</text>
</comment>
<evidence type="ECO:0000313" key="1">
    <source>
        <dbReference type="EMBL" id="KZL64295.1"/>
    </source>
</evidence>
<reference evidence="1 2" key="1">
    <citation type="submission" date="2015-06" db="EMBL/GenBank/DDBJ databases">
        <title>Survival trade-offs in plant roots during colonization by closely related pathogenic and mutualistic fungi.</title>
        <authorList>
            <person name="Hacquard S."/>
            <person name="Kracher B."/>
            <person name="Hiruma K."/>
            <person name="Weinman A."/>
            <person name="Muench P."/>
            <person name="Garrido Oter R."/>
            <person name="Ver Loren van Themaat E."/>
            <person name="Dallerey J.-F."/>
            <person name="Damm U."/>
            <person name="Henrissat B."/>
            <person name="Lespinet O."/>
            <person name="Thon M."/>
            <person name="Kemen E."/>
            <person name="McHardy A.C."/>
            <person name="Schulze-Lefert P."/>
            <person name="O'Connell R.J."/>
        </authorList>
    </citation>
    <scope>NUCLEOTIDE SEQUENCE [LARGE SCALE GENOMIC DNA]</scope>
    <source>
        <strain evidence="1 2">MAFF 238704</strain>
    </source>
</reference>
<dbReference type="AlphaFoldDB" id="A0A161VFC4"/>
<dbReference type="OrthoDB" id="1641132at2759"/>
<sequence>MANLFIYGRITKQAMIHCIHQEPRDAKLPDPVEEPSPGMQAARRRFSKNQAMSMHLNLITIFAMLWYRFKLASRLDVGLN</sequence>
<evidence type="ECO:0000313" key="2">
    <source>
        <dbReference type="Proteomes" id="UP000076584"/>
    </source>
</evidence>
<keyword evidence="2" id="KW-1185">Reference proteome</keyword>